<sequence length="107" mass="12463">MTTLNYLGFHYSWITQLTFQQWKIIYMLSLKEISDELGGVSRNHALKLLNDSGIRHKTLLSRNGKKIYYDITREQIQNGALKEKDPKQIAIQQSVALMMLETALNRH</sequence>
<evidence type="ECO:0000313" key="5">
    <source>
        <dbReference type="Proteomes" id="UP000181998"/>
    </source>
</evidence>
<dbReference type="AlphaFoldDB" id="A0A1H9G9I2"/>
<dbReference type="Proteomes" id="UP000181998">
    <property type="component" value="Unassembled WGS sequence"/>
</dbReference>
<evidence type="ECO:0000313" key="1">
    <source>
        <dbReference type="EMBL" id="PTQ86581.1"/>
    </source>
</evidence>
<evidence type="ECO:0000313" key="7">
    <source>
        <dbReference type="Proteomes" id="UP000219335"/>
    </source>
</evidence>
<reference evidence="3" key="1">
    <citation type="submission" date="2016-10" db="EMBL/GenBank/DDBJ databases">
        <authorList>
            <person name="de Groot N.N."/>
        </authorList>
    </citation>
    <scope>NUCLEOTIDE SEQUENCE [LARGE SCALE GENOMIC DNA]</scope>
    <source>
        <strain evidence="2">Nm10</strain>
        <strain evidence="3">Nm9</strain>
    </source>
</reference>
<name>A0A1H9G9I2_9PROT</name>
<protein>
    <submittedName>
        <fullName evidence="3">Uncharacterized protein</fullName>
    </submittedName>
</protein>
<gene>
    <name evidence="1" type="ORF">C8R28_100910</name>
    <name evidence="2" type="ORF">SAMN05216406_10210</name>
    <name evidence="3" type="ORF">SAMN05421510_105812</name>
    <name evidence="4" type="ORF">SAMN06297164_0419</name>
</gene>
<evidence type="ECO:0000313" key="4">
    <source>
        <dbReference type="EMBL" id="SOD16351.1"/>
    </source>
</evidence>
<dbReference type="Proteomes" id="UP000182882">
    <property type="component" value="Unassembled WGS sequence"/>
</dbReference>
<dbReference type="Proteomes" id="UP000244110">
    <property type="component" value="Unassembled WGS sequence"/>
</dbReference>
<dbReference type="EMBL" id="QAOL01000009">
    <property type="protein sequence ID" value="PTQ86581.1"/>
    <property type="molecule type" value="Genomic_DNA"/>
</dbReference>
<proteinExistence type="predicted"/>
<evidence type="ECO:0000313" key="2">
    <source>
        <dbReference type="EMBL" id="SDT84546.1"/>
    </source>
</evidence>
<organism evidence="3 5">
    <name type="scientific">Nitrosomonas ureae</name>
    <dbReference type="NCBI Taxonomy" id="44577"/>
    <lineage>
        <taxon>Bacteria</taxon>
        <taxon>Pseudomonadati</taxon>
        <taxon>Pseudomonadota</taxon>
        <taxon>Betaproteobacteria</taxon>
        <taxon>Nitrosomonadales</taxon>
        <taxon>Nitrosomonadaceae</taxon>
        <taxon>Nitrosomonas</taxon>
    </lineage>
</organism>
<evidence type="ECO:0000313" key="8">
    <source>
        <dbReference type="Proteomes" id="UP000244110"/>
    </source>
</evidence>
<dbReference type="EMBL" id="OCMU01000001">
    <property type="protein sequence ID" value="SOD16351.1"/>
    <property type="molecule type" value="Genomic_DNA"/>
</dbReference>
<reference evidence="1 8" key="4">
    <citation type="submission" date="2018-04" db="EMBL/GenBank/DDBJ databases">
        <title>Active sludge and wastewater microbial communities from Klosterneuburg, Austria.</title>
        <authorList>
            <person name="Wagner M."/>
        </authorList>
    </citation>
    <scope>NUCLEOTIDE SEQUENCE [LARGE SCALE GENOMIC DNA]</scope>
    <source>
        <strain evidence="1 8">Nm4</strain>
    </source>
</reference>
<dbReference type="Proteomes" id="UP000219335">
    <property type="component" value="Unassembled WGS sequence"/>
</dbReference>
<reference evidence="4 7" key="3">
    <citation type="submission" date="2017-09" db="EMBL/GenBank/DDBJ databases">
        <authorList>
            <person name="Ehlers B."/>
            <person name="Leendertz F.H."/>
        </authorList>
    </citation>
    <scope>NUCLEOTIDE SEQUENCE [LARGE SCALE GENOMIC DNA]</scope>
    <source>
        <strain evidence="4 7">Nm42</strain>
    </source>
</reference>
<reference evidence="5 6" key="2">
    <citation type="submission" date="2016-10" db="EMBL/GenBank/DDBJ databases">
        <authorList>
            <person name="Varghese N."/>
            <person name="Submissions S."/>
        </authorList>
    </citation>
    <scope>NUCLEOTIDE SEQUENCE [LARGE SCALE GENOMIC DNA]</scope>
    <source>
        <strain evidence="6">Nm10</strain>
        <strain evidence="5">Nm9</strain>
    </source>
</reference>
<accession>A0A1H9G9I2</accession>
<evidence type="ECO:0000313" key="6">
    <source>
        <dbReference type="Proteomes" id="UP000182882"/>
    </source>
</evidence>
<dbReference type="EMBL" id="FOFX01000058">
    <property type="protein sequence ID" value="SEQ46777.1"/>
    <property type="molecule type" value="Genomic_DNA"/>
</dbReference>
<keyword evidence="6" id="KW-1185">Reference proteome</keyword>
<evidence type="ECO:0000313" key="3">
    <source>
        <dbReference type="EMBL" id="SEQ46777.1"/>
    </source>
</evidence>
<dbReference type="EMBL" id="FNLN01000002">
    <property type="protein sequence ID" value="SDT84546.1"/>
    <property type="molecule type" value="Genomic_DNA"/>
</dbReference>